<organism evidence="1 2">
    <name type="scientific">Rhizophagus irregularis</name>
    <dbReference type="NCBI Taxonomy" id="588596"/>
    <lineage>
        <taxon>Eukaryota</taxon>
        <taxon>Fungi</taxon>
        <taxon>Fungi incertae sedis</taxon>
        <taxon>Mucoromycota</taxon>
        <taxon>Glomeromycotina</taxon>
        <taxon>Glomeromycetes</taxon>
        <taxon>Glomerales</taxon>
        <taxon>Glomeraceae</taxon>
        <taxon>Rhizophagus</taxon>
    </lineage>
</organism>
<reference evidence="1 2" key="2">
    <citation type="submission" date="2017-10" db="EMBL/GenBank/DDBJ databases">
        <title>Extensive intraspecific genome diversity in a model arbuscular mycorrhizal fungus.</title>
        <authorList>
            <person name="Chen E.C.H."/>
            <person name="Morin E."/>
            <person name="Baudet D."/>
            <person name="Noel J."/>
            <person name="Ndikumana S."/>
            <person name="Charron P."/>
            <person name="St-Onge C."/>
            <person name="Giorgi J."/>
            <person name="Grigoriev I.V."/>
            <person name="Roux C."/>
            <person name="Martin F.M."/>
            <person name="Corradi N."/>
        </authorList>
    </citation>
    <scope>NUCLEOTIDE SEQUENCE [LARGE SCALE GENOMIC DNA]</scope>
    <source>
        <strain evidence="1 2">C2</strain>
    </source>
</reference>
<dbReference type="Proteomes" id="UP000233469">
    <property type="component" value="Unassembled WGS sequence"/>
</dbReference>
<comment type="caution">
    <text evidence="1">The sequence shown here is derived from an EMBL/GenBank/DDBJ whole genome shotgun (WGS) entry which is preliminary data.</text>
</comment>
<gene>
    <name evidence="1" type="ORF">RhiirC2_799343</name>
</gene>
<name>A0A2N1M542_9GLOM</name>
<proteinExistence type="predicted"/>
<accession>A0A2N1M542</accession>
<dbReference type="VEuPathDB" id="FungiDB:FUN_003077"/>
<dbReference type="EMBL" id="LLXL01005155">
    <property type="protein sequence ID" value="PKK56753.1"/>
    <property type="molecule type" value="Genomic_DNA"/>
</dbReference>
<evidence type="ECO:0000313" key="2">
    <source>
        <dbReference type="Proteomes" id="UP000233469"/>
    </source>
</evidence>
<dbReference type="AlphaFoldDB" id="A0A2N1M542"/>
<protein>
    <submittedName>
        <fullName evidence="1">Uncharacterized protein</fullName>
    </submittedName>
</protein>
<evidence type="ECO:0000313" key="1">
    <source>
        <dbReference type="EMBL" id="PKK56753.1"/>
    </source>
</evidence>
<reference evidence="1 2" key="1">
    <citation type="submission" date="2016-04" db="EMBL/GenBank/DDBJ databases">
        <title>Genome analyses suggest a sexual origin of heterokaryosis in a supposedly ancient asexual fungus.</title>
        <authorList>
            <person name="Ropars J."/>
            <person name="Sedzielewska K."/>
            <person name="Noel J."/>
            <person name="Charron P."/>
            <person name="Farinelli L."/>
            <person name="Marton T."/>
            <person name="Kruger M."/>
            <person name="Pelin A."/>
            <person name="Brachmann A."/>
            <person name="Corradi N."/>
        </authorList>
    </citation>
    <scope>NUCLEOTIDE SEQUENCE [LARGE SCALE GENOMIC DNA]</scope>
    <source>
        <strain evidence="1 2">C2</strain>
    </source>
</reference>
<sequence length="150" mass="17866">MLVDDNNDSKVKDDISIINKLCFHYKAKTKDSRLEIDLFTKKQREIAWTYKIPIAYFLFSLPSEKCVQKGYDYEILQKFLNKFKNILGIKNKSSFTPKKTLTNVWPNIHMLLYMSHISQYWKNKINELLGAKDTSQIIKLHKEVKWYHMG</sequence>